<gene>
    <name evidence="7" type="ORF">C1645_153196</name>
</gene>
<dbReference type="GO" id="GO:0005634">
    <property type="term" value="C:nucleus"/>
    <property type="evidence" value="ECO:0007669"/>
    <property type="project" value="UniProtKB-SubCell"/>
</dbReference>
<feature type="region of interest" description="Disordered" evidence="4">
    <location>
        <begin position="303"/>
        <end position="331"/>
    </location>
</feature>
<dbReference type="Pfam" id="PF07529">
    <property type="entry name" value="HSA"/>
    <property type="match status" value="1"/>
</dbReference>
<dbReference type="OrthoDB" id="5857104at2759"/>
<dbReference type="STRING" id="658196.A0A397TLK5"/>
<feature type="domain" description="QLQ" evidence="6">
    <location>
        <begin position="77"/>
        <end position="112"/>
    </location>
</feature>
<keyword evidence="3" id="KW-0175">Coiled coil</keyword>
<comment type="subcellular location">
    <subcellularLocation>
        <location evidence="1">Nucleus</location>
    </subcellularLocation>
</comment>
<evidence type="ECO:0000256" key="2">
    <source>
        <dbReference type="ARBA" id="ARBA00023242"/>
    </source>
</evidence>
<dbReference type="InterPro" id="IPR014978">
    <property type="entry name" value="Gln-Leu-Gln_QLQ"/>
</dbReference>
<keyword evidence="2" id="KW-0539">Nucleus</keyword>
<feature type="coiled-coil region" evidence="3">
    <location>
        <begin position="227"/>
        <end position="275"/>
    </location>
</feature>
<feature type="compositionally biased region" description="Basic and acidic residues" evidence="4">
    <location>
        <begin position="310"/>
        <end position="331"/>
    </location>
</feature>
<organism evidence="7 8">
    <name type="scientific">Glomus cerebriforme</name>
    <dbReference type="NCBI Taxonomy" id="658196"/>
    <lineage>
        <taxon>Eukaryota</taxon>
        <taxon>Fungi</taxon>
        <taxon>Fungi incertae sedis</taxon>
        <taxon>Mucoromycota</taxon>
        <taxon>Glomeromycotina</taxon>
        <taxon>Glomeromycetes</taxon>
        <taxon>Glomerales</taxon>
        <taxon>Glomeraceae</taxon>
        <taxon>Glomus</taxon>
    </lineage>
</organism>
<accession>A0A397TLK5</accession>
<dbReference type="Gene3D" id="1.20.5.170">
    <property type="match status" value="1"/>
</dbReference>
<reference evidence="7 8" key="1">
    <citation type="submission" date="2018-06" db="EMBL/GenBank/DDBJ databases">
        <title>Comparative genomics reveals the genomic features of Rhizophagus irregularis, R. cerebriforme, R. diaphanum and Gigaspora rosea, and their symbiotic lifestyle signature.</title>
        <authorList>
            <person name="Morin E."/>
            <person name="San Clemente H."/>
            <person name="Chen E.C.H."/>
            <person name="De La Providencia I."/>
            <person name="Hainaut M."/>
            <person name="Kuo A."/>
            <person name="Kohler A."/>
            <person name="Murat C."/>
            <person name="Tang N."/>
            <person name="Roy S."/>
            <person name="Loubradou J."/>
            <person name="Henrissat B."/>
            <person name="Grigoriev I.V."/>
            <person name="Corradi N."/>
            <person name="Roux C."/>
            <person name="Martin F.M."/>
        </authorList>
    </citation>
    <scope>NUCLEOTIDE SEQUENCE [LARGE SCALE GENOMIC DNA]</scope>
    <source>
        <strain evidence="7 8">DAOM 227022</strain>
    </source>
</reference>
<name>A0A397TLK5_9GLOM</name>
<dbReference type="PROSITE" id="PS51666">
    <property type="entry name" value="QLQ"/>
    <property type="match status" value="1"/>
</dbReference>
<evidence type="ECO:0000313" key="8">
    <source>
        <dbReference type="Proteomes" id="UP000265703"/>
    </source>
</evidence>
<proteinExistence type="predicted"/>
<feature type="region of interest" description="Disordered" evidence="4">
    <location>
        <begin position="21"/>
        <end position="78"/>
    </location>
</feature>
<dbReference type="Proteomes" id="UP000265703">
    <property type="component" value="Unassembled WGS sequence"/>
</dbReference>
<dbReference type="GO" id="GO:0006355">
    <property type="term" value="P:regulation of DNA-templated transcription"/>
    <property type="evidence" value="ECO:0007669"/>
    <property type="project" value="InterPro"/>
</dbReference>
<dbReference type="EMBL" id="QKYT01000018">
    <property type="protein sequence ID" value="RIA98259.1"/>
    <property type="molecule type" value="Genomic_DNA"/>
</dbReference>
<evidence type="ECO:0000256" key="1">
    <source>
        <dbReference type="ARBA" id="ARBA00004123"/>
    </source>
</evidence>
<evidence type="ECO:0000259" key="5">
    <source>
        <dbReference type="PROSITE" id="PS51204"/>
    </source>
</evidence>
<dbReference type="InterPro" id="IPR014012">
    <property type="entry name" value="HSA_dom"/>
</dbReference>
<evidence type="ECO:0000259" key="6">
    <source>
        <dbReference type="PROSITE" id="PS51666"/>
    </source>
</evidence>
<feature type="compositionally biased region" description="Polar residues" evidence="4">
    <location>
        <begin position="55"/>
        <end position="73"/>
    </location>
</feature>
<sequence length="376" mass="42902">MQTHGATEANNPELAQTLREFQKQRAQQMQQRNVATVPSVGLGGINGSKRADSGKTPSSTVPKSTMNAQNSQTPPTPLSADELRSLKYQILAFKLISRSLPVPPLLHQAMFNPNQIQGLSTQDIVGSIPSMTGNIIEASNNHHTQKAPSTASTSSADIGSTSNATVSNIPFNSYTNPHTYIKPVHSYSHESRQQRMLIPSIMLVGLDPVEIAAEIERDIWYKSQLKLRDLEREINILDQRIHELEHLNNTNNNEYESLKKEKKRTKIEYMSLKALSVQRKLRKERINVGKSTTLSTSTDRTAFKRMKRQSARDARMTDRLEKQQREERRRKQIQKDLHSIINHCNEMQKWHRTHQAKLTKFGRMVLNFHSQIKKEI</sequence>
<evidence type="ECO:0000313" key="7">
    <source>
        <dbReference type="EMBL" id="RIA98259.1"/>
    </source>
</evidence>
<protein>
    <submittedName>
        <fullName evidence="7">Uncharacterized protein</fullName>
    </submittedName>
</protein>
<keyword evidence="8" id="KW-1185">Reference proteome</keyword>
<dbReference type="GO" id="GO:0005524">
    <property type="term" value="F:ATP binding"/>
    <property type="evidence" value="ECO:0007669"/>
    <property type="project" value="InterPro"/>
</dbReference>
<dbReference type="Pfam" id="PF08880">
    <property type="entry name" value="QLQ"/>
    <property type="match status" value="1"/>
</dbReference>
<feature type="domain" description="HSA" evidence="5">
    <location>
        <begin position="320"/>
        <end position="376"/>
    </location>
</feature>
<comment type="caution">
    <text evidence="7">The sequence shown here is derived from an EMBL/GenBank/DDBJ whole genome shotgun (WGS) entry which is preliminary data.</text>
</comment>
<dbReference type="AlphaFoldDB" id="A0A397TLK5"/>
<evidence type="ECO:0000256" key="3">
    <source>
        <dbReference type="SAM" id="Coils"/>
    </source>
</evidence>
<evidence type="ECO:0000256" key="4">
    <source>
        <dbReference type="SAM" id="MobiDB-lite"/>
    </source>
</evidence>
<dbReference type="PROSITE" id="PS51204">
    <property type="entry name" value="HSA"/>
    <property type="match status" value="1"/>
</dbReference>
<dbReference type="SMART" id="SM00951">
    <property type="entry name" value="QLQ"/>
    <property type="match status" value="1"/>
</dbReference>